<dbReference type="PANTHER" id="PTHR42985">
    <property type="entry name" value="SODIUM-COUPLED MONOCARBOXYLATE TRANSPORTER"/>
    <property type="match status" value="1"/>
</dbReference>
<keyword evidence="8" id="KW-0406">Ion transport</keyword>
<evidence type="ECO:0000256" key="12">
    <source>
        <dbReference type="SAM" id="Phobius"/>
    </source>
</evidence>
<dbReference type="InterPro" id="IPR001734">
    <property type="entry name" value="Na/solute_symporter"/>
</dbReference>
<evidence type="ECO:0000256" key="5">
    <source>
        <dbReference type="ARBA" id="ARBA00022692"/>
    </source>
</evidence>
<evidence type="ECO:0000256" key="2">
    <source>
        <dbReference type="ARBA" id="ARBA00006434"/>
    </source>
</evidence>
<evidence type="ECO:0000256" key="4">
    <source>
        <dbReference type="ARBA" id="ARBA00022475"/>
    </source>
</evidence>
<dbReference type="PROSITE" id="PS50283">
    <property type="entry name" value="NA_SOLUT_SYMP_3"/>
    <property type="match status" value="1"/>
</dbReference>
<dbReference type="GO" id="GO:0005886">
    <property type="term" value="C:plasma membrane"/>
    <property type="evidence" value="ECO:0007669"/>
    <property type="project" value="UniProtKB-SubCell"/>
</dbReference>
<protein>
    <submittedName>
        <fullName evidence="13">Uncharacterized protein</fullName>
    </submittedName>
</protein>
<dbReference type="GO" id="GO:0006814">
    <property type="term" value="P:sodium ion transport"/>
    <property type="evidence" value="ECO:0007669"/>
    <property type="project" value="UniProtKB-KW"/>
</dbReference>
<dbReference type="AlphaFoldDB" id="A0A9P0GVW4"/>
<proteinExistence type="inferred from homology"/>
<feature type="transmembrane region" description="Helical" evidence="12">
    <location>
        <begin position="149"/>
        <end position="176"/>
    </location>
</feature>
<evidence type="ECO:0000313" key="14">
    <source>
        <dbReference type="Proteomes" id="UP001153709"/>
    </source>
</evidence>
<gene>
    <name evidence="13" type="ORF">DIABBA_LOCUS11954</name>
</gene>
<keyword evidence="14" id="KW-1185">Reference proteome</keyword>
<evidence type="ECO:0000256" key="1">
    <source>
        <dbReference type="ARBA" id="ARBA00004651"/>
    </source>
</evidence>
<feature type="transmembrane region" description="Helical" evidence="12">
    <location>
        <begin position="279"/>
        <end position="304"/>
    </location>
</feature>
<keyword evidence="6 12" id="KW-1133">Transmembrane helix</keyword>
<dbReference type="InterPro" id="IPR051163">
    <property type="entry name" value="Sodium:Solute_Symporter_SSF"/>
</dbReference>
<dbReference type="EMBL" id="OU898283">
    <property type="protein sequence ID" value="CAH1284649.1"/>
    <property type="molecule type" value="Genomic_DNA"/>
</dbReference>
<keyword evidence="5 12" id="KW-0812">Transmembrane</keyword>
<evidence type="ECO:0000256" key="11">
    <source>
        <dbReference type="RuleBase" id="RU362091"/>
    </source>
</evidence>
<evidence type="ECO:0000256" key="8">
    <source>
        <dbReference type="ARBA" id="ARBA00023065"/>
    </source>
</evidence>
<comment type="similarity">
    <text evidence="2 11">Belongs to the sodium:solute symporter (SSF) (TC 2.A.21) family.</text>
</comment>
<reference evidence="13" key="1">
    <citation type="submission" date="2022-01" db="EMBL/GenBank/DDBJ databases">
        <authorList>
            <person name="King R."/>
        </authorList>
    </citation>
    <scope>NUCLEOTIDE SEQUENCE</scope>
</reference>
<keyword evidence="10" id="KW-0739">Sodium transport</keyword>
<name>A0A9P0GVW4_DIABA</name>
<evidence type="ECO:0000256" key="10">
    <source>
        <dbReference type="ARBA" id="ARBA00023201"/>
    </source>
</evidence>
<evidence type="ECO:0000256" key="6">
    <source>
        <dbReference type="ARBA" id="ARBA00022989"/>
    </source>
</evidence>
<evidence type="ECO:0000256" key="7">
    <source>
        <dbReference type="ARBA" id="ARBA00023053"/>
    </source>
</evidence>
<feature type="transmembrane region" description="Helical" evidence="12">
    <location>
        <begin position="311"/>
        <end position="330"/>
    </location>
</feature>
<keyword evidence="9 12" id="KW-0472">Membrane</keyword>
<dbReference type="NCBIfam" id="TIGR00813">
    <property type="entry name" value="sss"/>
    <property type="match status" value="1"/>
</dbReference>
<feature type="transmembrane region" description="Helical" evidence="12">
    <location>
        <begin position="209"/>
        <end position="233"/>
    </location>
</feature>
<evidence type="ECO:0000256" key="3">
    <source>
        <dbReference type="ARBA" id="ARBA00022448"/>
    </source>
</evidence>
<feature type="transmembrane region" description="Helical" evidence="12">
    <location>
        <begin position="383"/>
        <end position="404"/>
    </location>
</feature>
<keyword evidence="7" id="KW-0915">Sodium</keyword>
<organism evidence="13 14">
    <name type="scientific">Diabrotica balteata</name>
    <name type="common">Banded cucumber beetle</name>
    <dbReference type="NCBI Taxonomy" id="107213"/>
    <lineage>
        <taxon>Eukaryota</taxon>
        <taxon>Metazoa</taxon>
        <taxon>Ecdysozoa</taxon>
        <taxon>Arthropoda</taxon>
        <taxon>Hexapoda</taxon>
        <taxon>Insecta</taxon>
        <taxon>Pterygota</taxon>
        <taxon>Neoptera</taxon>
        <taxon>Endopterygota</taxon>
        <taxon>Coleoptera</taxon>
        <taxon>Polyphaga</taxon>
        <taxon>Cucujiformia</taxon>
        <taxon>Chrysomeloidea</taxon>
        <taxon>Chrysomelidae</taxon>
        <taxon>Galerucinae</taxon>
        <taxon>Diabroticina</taxon>
        <taxon>Diabroticites</taxon>
        <taxon>Diabrotica</taxon>
    </lineage>
</organism>
<dbReference type="PANTHER" id="PTHR42985:SF41">
    <property type="entry name" value="GH19970P-RELATED"/>
    <property type="match status" value="1"/>
</dbReference>
<evidence type="ECO:0000313" key="13">
    <source>
        <dbReference type="EMBL" id="CAH1284649.1"/>
    </source>
</evidence>
<feature type="transmembrane region" description="Helical" evidence="12">
    <location>
        <begin position="253"/>
        <end position="273"/>
    </location>
</feature>
<accession>A0A9P0GVW4</accession>
<dbReference type="Proteomes" id="UP001153709">
    <property type="component" value="Chromosome 8"/>
</dbReference>
<feature type="transmembrane region" description="Helical" evidence="12">
    <location>
        <begin position="60"/>
        <end position="81"/>
    </location>
</feature>
<feature type="transmembrane region" description="Helical" evidence="12">
    <location>
        <begin position="22"/>
        <end position="48"/>
    </location>
</feature>
<dbReference type="InterPro" id="IPR038377">
    <property type="entry name" value="Na/Glc_symporter_sf"/>
</dbReference>
<feature type="transmembrane region" description="Helical" evidence="12">
    <location>
        <begin position="109"/>
        <end position="128"/>
    </location>
</feature>
<dbReference type="Gene3D" id="1.20.1730.10">
    <property type="entry name" value="Sodium/glucose cotransporter"/>
    <property type="match status" value="1"/>
</dbReference>
<comment type="subcellular location">
    <subcellularLocation>
        <location evidence="1">Cell membrane</location>
        <topology evidence="1">Multi-pass membrane protein</topology>
    </subcellularLocation>
</comment>
<keyword evidence="3" id="KW-0813">Transport</keyword>
<evidence type="ECO:0000256" key="9">
    <source>
        <dbReference type="ARBA" id="ARBA00023136"/>
    </source>
</evidence>
<sequence length="479" mass="51920">MDERSSCINCIPSSIFDFASQFFIRVTAIDIHLIGTVVAVVCVFYTFLGGLKAVVWTDSWQVIAMFISVVVVIILGTIQVGGPSTIIDLTSKGNRFEFFNFNPSMYERYTVFSVIIGGFTYWTCFNSVNQTMVQRYLSLPTVKQSKLSVLLFTIGVSGFVWMCCYAGVLVFATYFYCDPLSMGRIKADDQILPLFVMETVGHLKGVPGLFIAGVFGAALSSLSVVLNSTAQVVLEDFIKGCMRMTLSERTATLFVKGVVLVLGVVAVAFMYVVEHMGGVLAMASSLSAIAAGTTCGVFTLGMLFPWANSKGAVAGAIAGSIMSGLVSYGGQYVSAAKMVVAHRLPVEVNASCFDKYGIRNTTVMPEIQYPDESGVFPLFRLSFLWITPVGVVSVLIVGIIVSFLTGASDLNTTDPDVISPVVHWLLPQECRKLAGSTVKKARNQELTESDLMVQVQSDGSLLVPMEIRSCLAQPRNRDN</sequence>
<keyword evidence="4" id="KW-1003">Cell membrane</keyword>
<dbReference type="GO" id="GO:0015293">
    <property type="term" value="F:symporter activity"/>
    <property type="evidence" value="ECO:0007669"/>
    <property type="project" value="TreeGrafter"/>
</dbReference>
<dbReference type="Pfam" id="PF00474">
    <property type="entry name" value="SSF"/>
    <property type="match status" value="1"/>
</dbReference>